<keyword evidence="1" id="KW-0472">Membrane</keyword>
<evidence type="ECO:0000313" key="3">
    <source>
        <dbReference type="Proteomes" id="UP001596958"/>
    </source>
</evidence>
<feature type="transmembrane region" description="Helical" evidence="1">
    <location>
        <begin position="15"/>
        <end position="31"/>
    </location>
</feature>
<protein>
    <submittedName>
        <fullName evidence="2">Uncharacterized protein</fullName>
    </submittedName>
</protein>
<dbReference type="RefSeq" id="WP_377096477.1">
    <property type="nucleotide sequence ID" value="NZ_JBHTHU010000001.1"/>
</dbReference>
<feature type="transmembrane region" description="Helical" evidence="1">
    <location>
        <begin position="78"/>
        <end position="96"/>
    </location>
</feature>
<comment type="caution">
    <text evidence="2">The sequence shown here is derived from an EMBL/GenBank/DDBJ whole genome shotgun (WGS) entry which is preliminary data.</text>
</comment>
<proteinExistence type="predicted"/>
<sequence>MNNFFEILKLRNEPLFYSGLVCFICSALFLLNSRFSHLRVNNVNAWHKPFKFALSIGIFCWTMGWLLFYLQMSEQTTLYTWVSIALLGFELFYITLRAAQGQLSHFNRSSPFNIAMFAAMGIAISVVTLWTAYLGVLFCIRPVPLIPLHYLWGIRMGIFIFVVFAFEGGLMGSRMAHTIGGPDGDEGLPLLNWSKKFGDARIAHFVGMHALQVLPLLSFYVLHSVAAVLLVSALYGLLALLVLIQALKGKPLIAEKLPKVVLQG</sequence>
<keyword evidence="3" id="KW-1185">Reference proteome</keyword>
<keyword evidence="1" id="KW-0812">Transmembrane</keyword>
<gene>
    <name evidence="2" type="ORF">ACFQZS_01255</name>
</gene>
<keyword evidence="1" id="KW-1133">Transmembrane helix</keyword>
<organism evidence="2 3">
    <name type="scientific">Mucilaginibacter calamicampi</name>
    <dbReference type="NCBI Taxonomy" id="1302352"/>
    <lineage>
        <taxon>Bacteria</taxon>
        <taxon>Pseudomonadati</taxon>
        <taxon>Bacteroidota</taxon>
        <taxon>Sphingobacteriia</taxon>
        <taxon>Sphingobacteriales</taxon>
        <taxon>Sphingobacteriaceae</taxon>
        <taxon>Mucilaginibacter</taxon>
    </lineage>
</organism>
<dbReference type="Proteomes" id="UP001596958">
    <property type="component" value="Unassembled WGS sequence"/>
</dbReference>
<feature type="transmembrane region" description="Helical" evidence="1">
    <location>
        <begin position="52"/>
        <end position="72"/>
    </location>
</feature>
<dbReference type="EMBL" id="JBHTHU010000001">
    <property type="protein sequence ID" value="MFD0748748.1"/>
    <property type="molecule type" value="Genomic_DNA"/>
</dbReference>
<feature type="transmembrane region" description="Helical" evidence="1">
    <location>
        <begin position="227"/>
        <end position="247"/>
    </location>
</feature>
<feature type="transmembrane region" description="Helical" evidence="1">
    <location>
        <begin position="117"/>
        <end position="138"/>
    </location>
</feature>
<reference evidence="3" key="1">
    <citation type="journal article" date="2019" name="Int. J. Syst. Evol. Microbiol.">
        <title>The Global Catalogue of Microorganisms (GCM) 10K type strain sequencing project: providing services to taxonomists for standard genome sequencing and annotation.</title>
        <authorList>
            <consortium name="The Broad Institute Genomics Platform"/>
            <consortium name="The Broad Institute Genome Sequencing Center for Infectious Disease"/>
            <person name="Wu L."/>
            <person name="Ma J."/>
        </authorList>
    </citation>
    <scope>NUCLEOTIDE SEQUENCE [LARGE SCALE GENOMIC DNA]</scope>
    <source>
        <strain evidence="3">CCUG 63418</strain>
    </source>
</reference>
<evidence type="ECO:0000256" key="1">
    <source>
        <dbReference type="SAM" id="Phobius"/>
    </source>
</evidence>
<evidence type="ECO:0000313" key="2">
    <source>
        <dbReference type="EMBL" id="MFD0748748.1"/>
    </source>
</evidence>
<feature type="transmembrane region" description="Helical" evidence="1">
    <location>
        <begin position="202"/>
        <end position="221"/>
    </location>
</feature>
<accession>A0ABW2YQT6</accession>
<feature type="transmembrane region" description="Helical" evidence="1">
    <location>
        <begin position="150"/>
        <end position="170"/>
    </location>
</feature>
<name>A0ABW2YQT6_9SPHI</name>